<dbReference type="InterPro" id="IPR002509">
    <property type="entry name" value="NODB_dom"/>
</dbReference>
<evidence type="ECO:0000256" key="3">
    <source>
        <dbReference type="SAM" id="SignalP"/>
    </source>
</evidence>
<dbReference type="CDD" id="cd10917">
    <property type="entry name" value="CE4_NodB_like_6s_7s"/>
    <property type="match status" value="1"/>
</dbReference>
<dbReference type="GO" id="GO:0016020">
    <property type="term" value="C:membrane"/>
    <property type="evidence" value="ECO:0007669"/>
    <property type="project" value="TreeGrafter"/>
</dbReference>
<gene>
    <name evidence="6" type="ORF">EDS130_LOCUS36806</name>
    <name evidence="5" type="ORF">XAT740_LOCUS17800</name>
</gene>
<feature type="signal peptide" evidence="3">
    <location>
        <begin position="1"/>
        <end position="19"/>
    </location>
</feature>
<dbReference type="InterPro" id="IPR050248">
    <property type="entry name" value="Polysacc_deacetylase_ArnD"/>
</dbReference>
<keyword evidence="7" id="KW-1185">Reference proteome</keyword>
<dbReference type="Pfam" id="PF01522">
    <property type="entry name" value="Polysacc_deac_1"/>
    <property type="match status" value="1"/>
</dbReference>
<evidence type="ECO:0000313" key="5">
    <source>
        <dbReference type="EMBL" id="CAF1090299.1"/>
    </source>
</evidence>
<dbReference type="InterPro" id="IPR011330">
    <property type="entry name" value="Glyco_hydro/deAcase_b/a-brl"/>
</dbReference>
<reference evidence="5" key="1">
    <citation type="submission" date="2021-02" db="EMBL/GenBank/DDBJ databases">
        <authorList>
            <person name="Nowell W R."/>
        </authorList>
    </citation>
    <scope>NUCLEOTIDE SEQUENCE</scope>
</reference>
<dbReference type="AlphaFoldDB" id="A0A814NCZ0"/>
<dbReference type="PANTHER" id="PTHR10587">
    <property type="entry name" value="GLYCOSYL TRANSFERASE-RELATED"/>
    <property type="match status" value="1"/>
</dbReference>
<dbReference type="GO" id="GO:0046872">
    <property type="term" value="F:metal ion binding"/>
    <property type="evidence" value="ECO:0007669"/>
    <property type="project" value="UniProtKB-KW"/>
</dbReference>
<keyword evidence="3" id="KW-0732">Signal</keyword>
<accession>A0A814NCZ0</accession>
<keyword evidence="2" id="KW-0378">Hydrolase</keyword>
<dbReference type="GO" id="GO:0004099">
    <property type="term" value="F:chitin deacetylase activity"/>
    <property type="evidence" value="ECO:0007669"/>
    <property type="project" value="UniProtKB-ARBA"/>
</dbReference>
<proteinExistence type="predicted"/>
<feature type="chain" id="PRO_5035601721" description="NodB homology domain-containing protein" evidence="3">
    <location>
        <begin position="20"/>
        <end position="296"/>
    </location>
</feature>
<evidence type="ECO:0000259" key="4">
    <source>
        <dbReference type="PROSITE" id="PS51677"/>
    </source>
</evidence>
<dbReference type="EMBL" id="CAJNOJ010000349">
    <property type="protein sequence ID" value="CAF1412081.1"/>
    <property type="molecule type" value="Genomic_DNA"/>
</dbReference>
<sequence>MKFFLLLLSLYFTIDVIYCQTDPNNTYNVPLLDFTDNPVNKSLLCSTPGCCAIALTFDDGPDGAGGATDAIVDFLHSINLPATFFINTENWVNVNTDLAAQKSIKNIVEYRFNLGTHTVHHKNLPDLNNTDIADEIVGVQTTLNKFMSPPPRLSLFRAPFGKPYQDDTQTHMNIVSKIAADAGYFHVSWQIDSQDYSCGNNITCVVDPILNAVDRGEWGIVLMHFVYQNTANALPSIIDGLKQRKCEFFTIEQLVHAKYGKSSADVMDDYNRKSKATTATSSAFLLIIFIFSKFLF</sequence>
<dbReference type="Proteomes" id="UP000663852">
    <property type="component" value="Unassembled WGS sequence"/>
</dbReference>
<dbReference type="SUPFAM" id="SSF88713">
    <property type="entry name" value="Glycoside hydrolase/deacetylase"/>
    <property type="match status" value="1"/>
</dbReference>
<dbReference type="EMBL" id="CAJNOR010001171">
    <property type="protein sequence ID" value="CAF1090299.1"/>
    <property type="molecule type" value="Genomic_DNA"/>
</dbReference>
<comment type="caution">
    <text evidence="5">The sequence shown here is derived from an EMBL/GenBank/DDBJ whole genome shotgun (WGS) entry which is preliminary data.</text>
</comment>
<evidence type="ECO:0000313" key="6">
    <source>
        <dbReference type="EMBL" id="CAF1412081.1"/>
    </source>
</evidence>
<keyword evidence="1" id="KW-0479">Metal-binding</keyword>
<name>A0A814NCZ0_ADIRI</name>
<protein>
    <recommendedName>
        <fullName evidence="4">NodB homology domain-containing protein</fullName>
    </recommendedName>
</protein>
<dbReference type="OrthoDB" id="6342337at2759"/>
<evidence type="ECO:0000313" key="7">
    <source>
        <dbReference type="Proteomes" id="UP000663828"/>
    </source>
</evidence>
<feature type="domain" description="NodB homology" evidence="4">
    <location>
        <begin position="51"/>
        <end position="249"/>
    </location>
</feature>
<dbReference type="GO" id="GO:0005975">
    <property type="term" value="P:carbohydrate metabolic process"/>
    <property type="evidence" value="ECO:0007669"/>
    <property type="project" value="InterPro"/>
</dbReference>
<dbReference type="PANTHER" id="PTHR10587:SF133">
    <property type="entry name" value="CHITIN DEACETYLASE 1-RELATED"/>
    <property type="match status" value="1"/>
</dbReference>
<evidence type="ECO:0000256" key="2">
    <source>
        <dbReference type="ARBA" id="ARBA00022801"/>
    </source>
</evidence>
<dbReference type="PROSITE" id="PS51677">
    <property type="entry name" value="NODB"/>
    <property type="match status" value="1"/>
</dbReference>
<dbReference type="Gene3D" id="3.20.20.370">
    <property type="entry name" value="Glycoside hydrolase/deacetylase"/>
    <property type="match status" value="1"/>
</dbReference>
<evidence type="ECO:0000256" key="1">
    <source>
        <dbReference type="ARBA" id="ARBA00022723"/>
    </source>
</evidence>
<organism evidence="5 7">
    <name type="scientific">Adineta ricciae</name>
    <name type="common">Rotifer</name>
    <dbReference type="NCBI Taxonomy" id="249248"/>
    <lineage>
        <taxon>Eukaryota</taxon>
        <taxon>Metazoa</taxon>
        <taxon>Spiralia</taxon>
        <taxon>Gnathifera</taxon>
        <taxon>Rotifera</taxon>
        <taxon>Eurotatoria</taxon>
        <taxon>Bdelloidea</taxon>
        <taxon>Adinetida</taxon>
        <taxon>Adinetidae</taxon>
        <taxon>Adineta</taxon>
    </lineage>
</organism>
<dbReference type="Proteomes" id="UP000663828">
    <property type="component" value="Unassembled WGS sequence"/>
</dbReference>